<protein>
    <submittedName>
        <fullName evidence="3">DUF2520 domain-containing protein</fullName>
    </submittedName>
</protein>
<proteinExistence type="predicted"/>
<dbReference type="SUPFAM" id="SSF51735">
    <property type="entry name" value="NAD(P)-binding Rossmann-fold domains"/>
    <property type="match status" value="1"/>
</dbReference>
<dbReference type="InterPro" id="IPR037108">
    <property type="entry name" value="TM1727-like_C_sf"/>
</dbReference>
<accession>A0ABT5J0I4</accession>
<dbReference type="InterPro" id="IPR019665">
    <property type="entry name" value="OxRdtase/DH_put_Rossmann_dom"/>
</dbReference>
<comment type="caution">
    <text evidence="3">The sequence shown here is derived from an EMBL/GenBank/DDBJ whole genome shotgun (WGS) entry which is preliminary data.</text>
</comment>
<dbReference type="Pfam" id="PF10727">
    <property type="entry name" value="Rossmann-like"/>
    <property type="match status" value="1"/>
</dbReference>
<sequence length="285" mass="28445">MQTLNIVGAGRLGQSVGRLAALAGYRIGSVYCRSLASAQAACAFIGQGMPVAGLQLLQPAELTLLAVPDARIAEVAAQLAATGTLAAGQVAFHASGACEAALLAPLAAQGVHCASLHPAFSFAEPARAVASFAGTRCALEGDQRAFDALQALAHAIGGQPFLLGPGGKVAYHAALAVASNYLVTLHELAQQLAAQAGIGQADARLLLGDLMQKTLANSLALGPAAALTGPIVRGDAETVMRHRTVMSPAQDALYCALGQATLSLAAARLDEAQQAAVAAALGGAG</sequence>
<gene>
    <name evidence="3" type="ORF">PQU95_14060</name>
</gene>
<name>A0ABT5J0I4_9NEIS</name>
<dbReference type="InterPro" id="IPR036291">
    <property type="entry name" value="NAD(P)-bd_dom_sf"/>
</dbReference>
<dbReference type="EMBL" id="JAQQLF010000019">
    <property type="protein sequence ID" value="MDC7718332.1"/>
    <property type="molecule type" value="Genomic_DNA"/>
</dbReference>
<dbReference type="Pfam" id="PF10728">
    <property type="entry name" value="DUF2520"/>
    <property type="match status" value="1"/>
</dbReference>
<organism evidence="3 4">
    <name type="scientific">Vogesella aquatica</name>
    <dbReference type="NCBI Taxonomy" id="2984206"/>
    <lineage>
        <taxon>Bacteria</taxon>
        <taxon>Pseudomonadati</taxon>
        <taxon>Pseudomonadota</taxon>
        <taxon>Betaproteobacteria</taxon>
        <taxon>Neisseriales</taxon>
        <taxon>Chromobacteriaceae</taxon>
        <taxon>Vogesella</taxon>
    </lineage>
</organism>
<dbReference type="InterPro" id="IPR018931">
    <property type="entry name" value="DUF2520"/>
</dbReference>
<dbReference type="Gene3D" id="1.10.1040.20">
    <property type="entry name" value="ProC-like, C-terminal domain"/>
    <property type="match status" value="1"/>
</dbReference>
<dbReference type="PANTHER" id="PTHR40459">
    <property type="entry name" value="CONSERVED HYPOTHETICAL ALANINE AND LEUCINE RICH PROTEIN"/>
    <property type="match status" value="1"/>
</dbReference>
<keyword evidence="4" id="KW-1185">Reference proteome</keyword>
<evidence type="ECO:0000259" key="1">
    <source>
        <dbReference type="Pfam" id="PF10727"/>
    </source>
</evidence>
<feature type="domain" description="DUF2520" evidence="2">
    <location>
        <begin position="137"/>
        <end position="261"/>
    </location>
</feature>
<dbReference type="Proteomes" id="UP001219956">
    <property type="component" value="Unassembled WGS sequence"/>
</dbReference>
<feature type="domain" description="Putative oxidoreductase/dehydrogenase Rossmann-like" evidence="1">
    <location>
        <begin position="5"/>
        <end position="118"/>
    </location>
</feature>
<evidence type="ECO:0000313" key="3">
    <source>
        <dbReference type="EMBL" id="MDC7718332.1"/>
    </source>
</evidence>
<evidence type="ECO:0000313" key="4">
    <source>
        <dbReference type="Proteomes" id="UP001219956"/>
    </source>
</evidence>
<evidence type="ECO:0000259" key="2">
    <source>
        <dbReference type="Pfam" id="PF10728"/>
    </source>
</evidence>
<dbReference type="PANTHER" id="PTHR40459:SF1">
    <property type="entry name" value="CONSERVED HYPOTHETICAL ALANINE AND LEUCINE RICH PROTEIN"/>
    <property type="match status" value="1"/>
</dbReference>
<dbReference type="Gene3D" id="3.40.50.720">
    <property type="entry name" value="NAD(P)-binding Rossmann-like Domain"/>
    <property type="match status" value="1"/>
</dbReference>
<reference evidence="3 4" key="1">
    <citation type="submission" date="2023-01" db="EMBL/GenBank/DDBJ databases">
        <title>Novel species of the genus Vogesella isolated from rivers.</title>
        <authorList>
            <person name="Lu H."/>
        </authorList>
    </citation>
    <scope>NUCLEOTIDE SEQUENCE [LARGE SCALE GENOMIC DNA]</scope>
    <source>
        <strain evidence="3 4">DC21W</strain>
    </source>
</reference>
<dbReference type="SUPFAM" id="SSF48179">
    <property type="entry name" value="6-phosphogluconate dehydrogenase C-terminal domain-like"/>
    <property type="match status" value="1"/>
</dbReference>
<dbReference type="RefSeq" id="WP_272752589.1">
    <property type="nucleotide sequence ID" value="NZ_JAQQLF010000019.1"/>
</dbReference>
<dbReference type="InterPro" id="IPR008927">
    <property type="entry name" value="6-PGluconate_DH-like_C_sf"/>
</dbReference>